<dbReference type="EMBL" id="MWIO01000032">
    <property type="protein sequence ID" value="THD06612.1"/>
    <property type="molecule type" value="Genomic_DNA"/>
</dbReference>
<name>A0A4S3KDP0_9GAMM</name>
<dbReference type="InterPro" id="IPR016047">
    <property type="entry name" value="M23ase_b-sheet_dom"/>
</dbReference>
<dbReference type="CDD" id="cd00118">
    <property type="entry name" value="LysM"/>
    <property type="match status" value="1"/>
</dbReference>
<keyword evidence="4" id="KW-1185">Reference proteome</keyword>
<dbReference type="PANTHER" id="PTHR21666:SF263">
    <property type="entry name" value="MUREIN HYDROLASE ACTIVATOR NLPD"/>
    <property type="match status" value="1"/>
</dbReference>
<dbReference type="PANTHER" id="PTHR21666">
    <property type="entry name" value="PEPTIDASE-RELATED"/>
    <property type="match status" value="1"/>
</dbReference>
<dbReference type="Pfam" id="PF01551">
    <property type="entry name" value="Peptidase_M23"/>
    <property type="match status" value="1"/>
</dbReference>
<sequence>MLDRMDHSVRFLCLVMMAALLVGCGTMRSSVVIEPAAGSYSSTTAVPSSRAARTPIPGGSYVVEKGDTLYSIAFRKGVDFRDLAQWNAIAAPYTIWPGQRLTLSPPATTTSAVARTPSTAAGSPRASGVAATAPVFEPVTEASPAAAATRPAIPSAAPVAHAPAADTVPVAGVSVTPPAKAPPVAKPVAAGPARDVGGVSWRWPVEGGSVVGRFNSSDAIPGIEIAGDSGDPVRAAANGVVVYSGNGLVGYGELVIIKHSDSFLSAYGHNRKRLVKEGQQVTAGQQIAEMGSTGTTRNELEFQIRKNGNPVDPLSYLPPR</sequence>
<evidence type="ECO:0000313" key="3">
    <source>
        <dbReference type="EMBL" id="THD06612.1"/>
    </source>
</evidence>
<dbReference type="Gene3D" id="2.70.70.10">
    <property type="entry name" value="Glucose Permease (Domain IIA)"/>
    <property type="match status" value="1"/>
</dbReference>
<comment type="similarity">
    <text evidence="1">Belongs to the E.coli NlpD/Haemophilus LppB family.</text>
</comment>
<dbReference type="Proteomes" id="UP000306317">
    <property type="component" value="Unassembled WGS sequence"/>
</dbReference>
<dbReference type="SUPFAM" id="SSF51261">
    <property type="entry name" value="Duplicated hybrid motif"/>
    <property type="match status" value="1"/>
</dbReference>
<dbReference type="OrthoDB" id="9795421at2"/>
<dbReference type="GO" id="GO:0009279">
    <property type="term" value="C:cell outer membrane"/>
    <property type="evidence" value="ECO:0007669"/>
    <property type="project" value="TreeGrafter"/>
</dbReference>
<evidence type="ECO:0000256" key="1">
    <source>
        <dbReference type="ARBA" id="ARBA00038420"/>
    </source>
</evidence>
<dbReference type="AlphaFoldDB" id="A0A4S3KDP0"/>
<dbReference type="InterPro" id="IPR050570">
    <property type="entry name" value="Cell_wall_metabolism_enzyme"/>
</dbReference>
<dbReference type="GO" id="GO:0004222">
    <property type="term" value="F:metalloendopeptidase activity"/>
    <property type="evidence" value="ECO:0007669"/>
    <property type="project" value="TreeGrafter"/>
</dbReference>
<dbReference type="RefSeq" id="WP_136259044.1">
    <property type="nucleotide sequence ID" value="NZ_MWIO01000032.1"/>
</dbReference>
<dbReference type="CDD" id="cd12797">
    <property type="entry name" value="M23_peptidase"/>
    <property type="match status" value="1"/>
</dbReference>
<organism evidence="3 4">
    <name type="scientific">Rhodanobacter lindaniclasticus</name>
    <dbReference type="NCBI Taxonomy" id="75310"/>
    <lineage>
        <taxon>Bacteria</taxon>
        <taxon>Pseudomonadati</taxon>
        <taxon>Pseudomonadota</taxon>
        <taxon>Gammaproteobacteria</taxon>
        <taxon>Lysobacterales</taxon>
        <taxon>Rhodanobacteraceae</taxon>
        <taxon>Rhodanobacter</taxon>
    </lineage>
</organism>
<dbReference type="Gene3D" id="3.10.350.10">
    <property type="entry name" value="LysM domain"/>
    <property type="match status" value="1"/>
</dbReference>
<proteinExistence type="inferred from homology"/>
<comment type="caution">
    <text evidence="3">The sequence shown here is derived from an EMBL/GenBank/DDBJ whole genome shotgun (WGS) entry which is preliminary data.</text>
</comment>
<dbReference type="PROSITE" id="PS51257">
    <property type="entry name" value="PROKAR_LIPOPROTEIN"/>
    <property type="match status" value="1"/>
</dbReference>
<gene>
    <name evidence="3" type="ORF">B1991_12320</name>
</gene>
<dbReference type="Pfam" id="PF01476">
    <property type="entry name" value="LysM"/>
    <property type="match status" value="1"/>
</dbReference>
<dbReference type="GO" id="GO:0032153">
    <property type="term" value="C:cell division site"/>
    <property type="evidence" value="ECO:0007669"/>
    <property type="project" value="TreeGrafter"/>
</dbReference>
<accession>A0A4S3KDP0</accession>
<dbReference type="InterPro" id="IPR018392">
    <property type="entry name" value="LysM"/>
</dbReference>
<dbReference type="InterPro" id="IPR036779">
    <property type="entry name" value="LysM_dom_sf"/>
</dbReference>
<feature type="domain" description="LysM" evidence="2">
    <location>
        <begin position="59"/>
        <end position="103"/>
    </location>
</feature>
<evidence type="ECO:0000313" key="4">
    <source>
        <dbReference type="Proteomes" id="UP000306317"/>
    </source>
</evidence>
<dbReference type="PROSITE" id="PS51782">
    <property type="entry name" value="LYSM"/>
    <property type="match status" value="1"/>
</dbReference>
<reference evidence="3 4" key="1">
    <citation type="submission" date="2017-02" db="EMBL/GenBank/DDBJ databases">
        <title>Whole genome sequencing of Rhodanobacter lindaniclasticus DSM 17932.</title>
        <authorList>
            <person name="Kumar S."/>
            <person name="Patil P."/>
            <person name="Patil P.B."/>
        </authorList>
    </citation>
    <scope>NUCLEOTIDE SEQUENCE [LARGE SCALE GENOMIC DNA]</scope>
    <source>
        <strain evidence="3 4">DSM 17932</strain>
    </source>
</reference>
<dbReference type="InterPro" id="IPR011055">
    <property type="entry name" value="Dup_hybrid_motif"/>
</dbReference>
<dbReference type="SMART" id="SM00257">
    <property type="entry name" value="LysM"/>
    <property type="match status" value="1"/>
</dbReference>
<protein>
    <submittedName>
        <fullName evidence="3">Peptidase M23</fullName>
    </submittedName>
</protein>
<evidence type="ECO:0000259" key="2">
    <source>
        <dbReference type="PROSITE" id="PS51782"/>
    </source>
</evidence>